<organism evidence="2 3">
    <name type="scientific">Aplysia californica</name>
    <name type="common">California sea hare</name>
    <dbReference type="NCBI Taxonomy" id="6500"/>
    <lineage>
        <taxon>Eukaryota</taxon>
        <taxon>Metazoa</taxon>
        <taxon>Spiralia</taxon>
        <taxon>Lophotrochozoa</taxon>
        <taxon>Mollusca</taxon>
        <taxon>Gastropoda</taxon>
        <taxon>Heterobranchia</taxon>
        <taxon>Euthyneura</taxon>
        <taxon>Tectipleura</taxon>
        <taxon>Aplysiida</taxon>
        <taxon>Aplysioidea</taxon>
        <taxon>Aplysiidae</taxon>
        <taxon>Aplysia</taxon>
    </lineage>
</organism>
<protein>
    <submittedName>
        <fullName evidence="3">Uncharacterized protein LOC118477973</fullName>
    </submittedName>
</protein>
<keyword evidence="2" id="KW-1185">Reference proteome</keyword>
<sequence>MSPSSSSSSTAPSSTAEGPRDSDVGTAPSTPTLPTPRPLFKPHELAASPERLSSSVIRPEPQQPRPDRSPLSDHSPGAEFIKREPPPHPAFPPHHEMLTHFAAARAEFLHRDVVPRDYSTRERGVAIDFNRDLRMEFSKAHELMKQEYSKQHEQFSQEAMGSYARQNGVMGSAS</sequence>
<proteinExistence type="predicted"/>
<gene>
    <name evidence="3" type="primary">LOC118477973</name>
</gene>
<feature type="compositionally biased region" description="Low complexity" evidence="1">
    <location>
        <begin position="1"/>
        <end position="16"/>
    </location>
</feature>
<evidence type="ECO:0000313" key="3">
    <source>
        <dbReference type="RefSeq" id="XP_035826662.1"/>
    </source>
</evidence>
<feature type="region of interest" description="Disordered" evidence="1">
    <location>
        <begin position="1"/>
        <end position="95"/>
    </location>
</feature>
<name>A0ABM1VW70_APLCA</name>
<dbReference type="Proteomes" id="UP000694888">
    <property type="component" value="Unplaced"/>
</dbReference>
<accession>A0ABM1VW70</accession>
<dbReference type="RefSeq" id="XP_035826662.1">
    <property type="nucleotide sequence ID" value="XM_035970769.1"/>
</dbReference>
<evidence type="ECO:0000313" key="2">
    <source>
        <dbReference type="Proteomes" id="UP000694888"/>
    </source>
</evidence>
<dbReference type="GeneID" id="118477973"/>
<evidence type="ECO:0000256" key="1">
    <source>
        <dbReference type="SAM" id="MobiDB-lite"/>
    </source>
</evidence>
<reference evidence="3" key="1">
    <citation type="submission" date="2025-08" db="UniProtKB">
        <authorList>
            <consortium name="RefSeq"/>
        </authorList>
    </citation>
    <scope>IDENTIFICATION</scope>
</reference>